<protein>
    <recommendedName>
        <fullName evidence="3">CGGC domain-containing protein</fullName>
    </recommendedName>
</protein>
<evidence type="ECO:0008006" key="3">
    <source>
        <dbReference type="Google" id="ProtNLM"/>
    </source>
</evidence>
<gene>
    <name evidence="1" type="ORF">KVH43_00870</name>
</gene>
<dbReference type="Proteomes" id="UP000886818">
    <property type="component" value="Chromosome"/>
</dbReference>
<dbReference type="RefSeq" id="WP_218283063.1">
    <property type="nucleotide sequence ID" value="NZ_CP078093.1"/>
</dbReference>
<dbReference type="EMBL" id="CP078093">
    <property type="protein sequence ID" value="QXM06367.1"/>
    <property type="molecule type" value="Genomic_DNA"/>
</dbReference>
<keyword evidence="2" id="KW-1185">Reference proteome</keyword>
<proteinExistence type="predicted"/>
<reference evidence="1" key="1">
    <citation type="submission" date="2021-07" db="EMBL/GenBank/DDBJ databases">
        <title>Complete genome sequence of Crassaminicella sp. 143-21, isolated from a deep-sea hydrothermal vent.</title>
        <authorList>
            <person name="Li X."/>
        </authorList>
    </citation>
    <scope>NUCLEOTIDE SEQUENCE</scope>
    <source>
        <strain evidence="1">143-21</strain>
    </source>
</reference>
<sequence>MKIGIKYCGGCNPRYDRKKFINQVEKEIGENFIFEIAREGNEYDFLLVVGGCTNCCANFEDIHTKAGVFCIKSHNDYEKVIQAIKKMHA</sequence>
<organism evidence="1 2">
    <name type="scientific">Crassaminicella indica</name>
    <dbReference type="NCBI Taxonomy" id="2855394"/>
    <lineage>
        <taxon>Bacteria</taxon>
        <taxon>Bacillati</taxon>
        <taxon>Bacillota</taxon>
        <taxon>Clostridia</taxon>
        <taxon>Eubacteriales</taxon>
        <taxon>Clostridiaceae</taxon>
        <taxon>Crassaminicella</taxon>
    </lineage>
</organism>
<evidence type="ECO:0000313" key="1">
    <source>
        <dbReference type="EMBL" id="QXM06367.1"/>
    </source>
</evidence>
<name>A0ABX8RDK1_9CLOT</name>
<evidence type="ECO:0000313" key="2">
    <source>
        <dbReference type="Proteomes" id="UP000886818"/>
    </source>
</evidence>
<accession>A0ABX8RDK1</accession>